<evidence type="ECO:0000313" key="2">
    <source>
        <dbReference type="EMBL" id="NOU83899.1"/>
    </source>
</evidence>
<evidence type="ECO:0000259" key="1">
    <source>
        <dbReference type="Pfam" id="PF01844"/>
    </source>
</evidence>
<sequence>MLVFEKVESIRIIPMSLNDISFIGKTISEVQTNYFLTFLPYGKFRYKKSANEKSNSLFLFQFKAQIIAYAILKDNIKKKEEDYSGAYYFEPTSITIFKDPLNVNDIRSIWNEFKKFGQTIQRLDLINLDLFLQFISNRNKLSIVDIMDTSDNEEDHQLPSDVENLVRLDEIKDEPRTPFKFLNTNQKWVWGRNILTKLKALDHAGYSCEINTAHEHFISRASGKSYVEAHHLIPMKQQEKFKNSLDVEANIVSLCVVCHNKIHKAFPNERNSIIERLYTNRVHRLKLCGLPIELSDLLSFYD</sequence>
<dbReference type="EMBL" id="WHOB01000097">
    <property type="protein sequence ID" value="NOU83899.1"/>
    <property type="molecule type" value="Genomic_DNA"/>
</dbReference>
<dbReference type="Proteomes" id="UP000596857">
    <property type="component" value="Unassembled WGS sequence"/>
</dbReference>
<dbReference type="RefSeq" id="WP_171720938.1">
    <property type="nucleotide sequence ID" value="NZ_WHOB01000097.1"/>
</dbReference>
<evidence type="ECO:0000313" key="3">
    <source>
        <dbReference type="Proteomes" id="UP000596857"/>
    </source>
</evidence>
<keyword evidence="3" id="KW-1185">Reference proteome</keyword>
<accession>A0ABX1YWA9</accession>
<dbReference type="InterPro" id="IPR002711">
    <property type="entry name" value="HNH"/>
</dbReference>
<proteinExistence type="predicted"/>
<dbReference type="CDD" id="cd00085">
    <property type="entry name" value="HNHc"/>
    <property type="match status" value="1"/>
</dbReference>
<reference evidence="2 3" key="1">
    <citation type="submission" date="2019-10" db="EMBL/GenBank/DDBJ databases">
        <title>Description of Paenibacillus terricola sp. nov.</title>
        <authorList>
            <person name="Carlier A."/>
            <person name="Qi S."/>
        </authorList>
    </citation>
    <scope>NUCLEOTIDE SEQUENCE [LARGE SCALE GENOMIC DNA]</scope>
    <source>
        <strain evidence="2 3">LMG 31459</strain>
    </source>
</reference>
<name>A0ABX1YWA9_9BACL</name>
<dbReference type="Pfam" id="PF01844">
    <property type="entry name" value="HNH"/>
    <property type="match status" value="1"/>
</dbReference>
<dbReference type="InterPro" id="IPR003615">
    <property type="entry name" value="HNH_nuc"/>
</dbReference>
<feature type="domain" description="HNH" evidence="1">
    <location>
        <begin position="225"/>
        <end position="264"/>
    </location>
</feature>
<protein>
    <recommendedName>
        <fullName evidence="1">HNH domain-containing protein</fullName>
    </recommendedName>
</protein>
<comment type="caution">
    <text evidence="2">The sequence shown here is derived from an EMBL/GenBank/DDBJ whole genome shotgun (WGS) entry which is preliminary data.</text>
</comment>
<organism evidence="2 3">
    <name type="scientific">Paenibacillus phytohabitans</name>
    <dbReference type="NCBI Taxonomy" id="2654978"/>
    <lineage>
        <taxon>Bacteria</taxon>
        <taxon>Bacillati</taxon>
        <taxon>Bacillota</taxon>
        <taxon>Bacilli</taxon>
        <taxon>Bacillales</taxon>
        <taxon>Paenibacillaceae</taxon>
        <taxon>Paenibacillus</taxon>
    </lineage>
</organism>
<gene>
    <name evidence="2" type="ORF">GC101_34150</name>
</gene>